<evidence type="ECO:0000313" key="1">
    <source>
        <dbReference type="EMBL" id="KAK9111034.1"/>
    </source>
</evidence>
<proteinExistence type="predicted"/>
<reference evidence="1 2" key="1">
    <citation type="submission" date="2024-01" db="EMBL/GenBank/DDBJ databases">
        <title>Genome assemblies of Stephania.</title>
        <authorList>
            <person name="Yang L."/>
        </authorList>
    </citation>
    <scope>NUCLEOTIDE SEQUENCE [LARGE SCALE GENOMIC DNA]</scope>
    <source>
        <strain evidence="1">JXDWG</strain>
        <tissue evidence="1">Leaf</tissue>
    </source>
</reference>
<evidence type="ECO:0000313" key="2">
    <source>
        <dbReference type="Proteomes" id="UP001419268"/>
    </source>
</evidence>
<dbReference type="EMBL" id="JBBNAG010000008">
    <property type="protein sequence ID" value="KAK9111034.1"/>
    <property type="molecule type" value="Genomic_DNA"/>
</dbReference>
<sequence length="73" mass="8647">MTRAYKYSLRKDGYSWEHVPSTYETYTGINEIYFSIVIQLMMRILERHTIDKSPLVKSTSLARCVPKRKSRAM</sequence>
<keyword evidence="2" id="KW-1185">Reference proteome</keyword>
<dbReference type="Proteomes" id="UP001419268">
    <property type="component" value="Unassembled WGS sequence"/>
</dbReference>
<dbReference type="AlphaFoldDB" id="A0AAP0I955"/>
<comment type="caution">
    <text evidence="1">The sequence shown here is derived from an EMBL/GenBank/DDBJ whole genome shotgun (WGS) entry which is preliminary data.</text>
</comment>
<name>A0AAP0I955_9MAGN</name>
<gene>
    <name evidence="1" type="ORF">Scep_018553</name>
</gene>
<organism evidence="1 2">
    <name type="scientific">Stephania cephalantha</name>
    <dbReference type="NCBI Taxonomy" id="152367"/>
    <lineage>
        <taxon>Eukaryota</taxon>
        <taxon>Viridiplantae</taxon>
        <taxon>Streptophyta</taxon>
        <taxon>Embryophyta</taxon>
        <taxon>Tracheophyta</taxon>
        <taxon>Spermatophyta</taxon>
        <taxon>Magnoliopsida</taxon>
        <taxon>Ranunculales</taxon>
        <taxon>Menispermaceae</taxon>
        <taxon>Menispermoideae</taxon>
        <taxon>Cissampelideae</taxon>
        <taxon>Stephania</taxon>
    </lineage>
</organism>
<accession>A0AAP0I955</accession>
<protein>
    <submittedName>
        <fullName evidence="1">Uncharacterized protein</fullName>
    </submittedName>
</protein>